<protein>
    <submittedName>
        <fullName evidence="1">Uncharacterized protein</fullName>
    </submittedName>
</protein>
<name>A0A160ERH1_9VIRU</name>
<keyword evidence="2" id="KW-1185">Reference proteome</keyword>
<dbReference type="RefSeq" id="YP_010776887.1">
    <property type="nucleotide sequence ID" value="NC_075034.1"/>
</dbReference>
<evidence type="ECO:0000313" key="1">
    <source>
        <dbReference type="EMBL" id="ANB51136.1"/>
    </source>
</evidence>
<evidence type="ECO:0000313" key="2">
    <source>
        <dbReference type="Proteomes" id="UP000241365"/>
    </source>
</evidence>
<dbReference type="GeneID" id="80513498"/>
<reference evidence="1 2" key="1">
    <citation type="journal article" date="2016" name="Genome Announc.">
        <title>Complete Genome Sequence of a New Megavirus Family Member Isolated from an Inland Water Lake for the First Time in India.</title>
        <authorList>
            <person name="Chatterjee A."/>
            <person name="Ali F."/>
            <person name="Bange D."/>
            <person name="Kondabagil K."/>
        </authorList>
    </citation>
    <scope>NUCLEOTIDE SEQUENCE [LARGE SCALE GENOMIC DNA]</scope>
    <source>
        <strain evidence="1">1</strain>
    </source>
</reference>
<dbReference type="EMBL" id="KU877344">
    <property type="protein sequence ID" value="ANB51136.1"/>
    <property type="molecule type" value="Genomic_DNA"/>
</dbReference>
<accession>A0A160ERH1</accession>
<organism evidence="1 2">
    <name type="scientific">Powai lake megavirus</name>
    <dbReference type="NCBI Taxonomy" id="1842663"/>
    <lineage>
        <taxon>Viruses</taxon>
        <taxon>Varidnaviria</taxon>
        <taxon>Bamfordvirae</taxon>
        <taxon>Nucleocytoviricota</taxon>
        <taxon>Megaviricetes</taxon>
        <taxon>Imitervirales</taxon>
        <taxon>Mimiviridae</taxon>
        <taxon>Megamimivirinae</taxon>
        <taxon>Megavirus</taxon>
        <taxon>Megavirus powaiense</taxon>
    </lineage>
</organism>
<dbReference type="Proteomes" id="UP000241365">
    <property type="component" value="Segment"/>
</dbReference>
<sequence length="203" mass="24156">MVLSDFISVKCKGLCFPHISCDKDLDHITFNIFNKNTYPNQRVDNSEALALIKKARTSFACYTKIKDKHMAKNYKKDLSPEQIKKHFYKSHDKKFYCIYFDISDDDAVLYYVFGIIEISTGKHLLIIREFWSGSYDALYIKHHMFDYYTGDDYLEDTCYPNPRIIISYDTNEKFDNHHKPFDIIDSLEDYFYTLFDELSELVQ</sequence>
<proteinExistence type="predicted"/>
<dbReference type="KEGG" id="vg:80513498"/>